<reference evidence="1" key="1">
    <citation type="journal article" date="2021" name="New Phytol.">
        <title>Evolutionary innovations through gain and loss of genes in the ectomycorrhizal Boletales.</title>
        <authorList>
            <person name="Wu G."/>
            <person name="Miyauchi S."/>
            <person name="Morin E."/>
            <person name="Kuo A."/>
            <person name="Drula E."/>
            <person name="Varga T."/>
            <person name="Kohler A."/>
            <person name="Feng B."/>
            <person name="Cao Y."/>
            <person name="Lipzen A."/>
            <person name="Daum C."/>
            <person name="Hundley H."/>
            <person name="Pangilinan J."/>
            <person name="Johnson J."/>
            <person name="Barry K."/>
            <person name="LaButti K."/>
            <person name="Ng V."/>
            <person name="Ahrendt S."/>
            <person name="Min B."/>
            <person name="Choi I.G."/>
            <person name="Park H."/>
            <person name="Plett J.M."/>
            <person name="Magnuson J."/>
            <person name="Spatafora J.W."/>
            <person name="Nagy L.G."/>
            <person name="Henrissat B."/>
            <person name="Grigoriev I.V."/>
            <person name="Yang Z.L."/>
            <person name="Xu J."/>
            <person name="Martin F.M."/>
        </authorList>
    </citation>
    <scope>NUCLEOTIDE SEQUENCE</scope>
    <source>
        <strain evidence="1">ATCC 28755</strain>
    </source>
</reference>
<sequence length="273" mass="29664">MSTSTYLKHTAAYRRFSTCSEFSASYATSKPCSPESAERRILRPQVPLDVECSYLCFFKLDFEWLYLSNLATYLSLGPASETDLSVWVIASEYKPYSLEWLNVESSPLGVESPPLGVQYGDTPLTFVSARARNLTLLKADLGAQSLDICSVATRQLVCCVESPPRGVEYGDTLTFVSARASKPLSGLANCTLSRATSLQSSGSLATYLELSPAGEADLAFQQWLVAYLTIEADLGARSPDIRGAATRQLVCFKANKGCSQVTIASLRMVGLIE</sequence>
<proteinExistence type="predicted"/>
<dbReference type="Proteomes" id="UP000790377">
    <property type="component" value="Unassembled WGS sequence"/>
</dbReference>
<comment type="caution">
    <text evidence="1">The sequence shown here is derived from an EMBL/GenBank/DDBJ whole genome shotgun (WGS) entry which is preliminary data.</text>
</comment>
<name>A0ACB7ZWG5_9AGAM</name>
<accession>A0ACB7ZWG5</accession>
<protein>
    <submittedName>
        <fullName evidence="1">Uncharacterized protein</fullName>
    </submittedName>
</protein>
<keyword evidence="2" id="KW-1185">Reference proteome</keyword>
<evidence type="ECO:0000313" key="1">
    <source>
        <dbReference type="EMBL" id="KAH7904693.1"/>
    </source>
</evidence>
<dbReference type="EMBL" id="MU268388">
    <property type="protein sequence ID" value="KAH7904693.1"/>
    <property type="molecule type" value="Genomic_DNA"/>
</dbReference>
<evidence type="ECO:0000313" key="2">
    <source>
        <dbReference type="Proteomes" id="UP000790377"/>
    </source>
</evidence>
<gene>
    <name evidence="1" type="ORF">BJ138DRAFT_1106601</name>
</gene>
<organism evidence="1 2">
    <name type="scientific">Hygrophoropsis aurantiaca</name>
    <dbReference type="NCBI Taxonomy" id="72124"/>
    <lineage>
        <taxon>Eukaryota</taxon>
        <taxon>Fungi</taxon>
        <taxon>Dikarya</taxon>
        <taxon>Basidiomycota</taxon>
        <taxon>Agaricomycotina</taxon>
        <taxon>Agaricomycetes</taxon>
        <taxon>Agaricomycetidae</taxon>
        <taxon>Boletales</taxon>
        <taxon>Coniophorineae</taxon>
        <taxon>Hygrophoropsidaceae</taxon>
        <taxon>Hygrophoropsis</taxon>
    </lineage>
</organism>